<reference evidence="2" key="1">
    <citation type="submission" date="2017-07" db="EMBL/GenBank/DDBJ databases">
        <title>Taro Niue Genome Assembly and Annotation.</title>
        <authorList>
            <person name="Atibalentja N."/>
            <person name="Keating K."/>
            <person name="Fields C.J."/>
        </authorList>
    </citation>
    <scope>NUCLEOTIDE SEQUENCE</scope>
    <source>
        <strain evidence="2">Niue_2</strain>
        <tissue evidence="2">Leaf</tissue>
    </source>
</reference>
<feature type="region of interest" description="Disordered" evidence="1">
    <location>
        <begin position="1"/>
        <end position="29"/>
    </location>
</feature>
<name>A0A843WP26_COLES</name>
<accession>A0A843WP26</accession>
<evidence type="ECO:0000313" key="2">
    <source>
        <dbReference type="EMBL" id="MQM04430.1"/>
    </source>
</evidence>
<feature type="non-terminal residue" evidence="2">
    <location>
        <position position="287"/>
    </location>
</feature>
<dbReference type="AlphaFoldDB" id="A0A843WP26"/>
<comment type="caution">
    <text evidence="2">The sequence shown here is derived from an EMBL/GenBank/DDBJ whole genome shotgun (WGS) entry which is preliminary data.</text>
</comment>
<evidence type="ECO:0000256" key="1">
    <source>
        <dbReference type="SAM" id="MobiDB-lite"/>
    </source>
</evidence>
<gene>
    <name evidence="2" type="ORF">Taro_037224</name>
</gene>
<organism evidence="2 3">
    <name type="scientific">Colocasia esculenta</name>
    <name type="common">Wild taro</name>
    <name type="synonym">Arum esculentum</name>
    <dbReference type="NCBI Taxonomy" id="4460"/>
    <lineage>
        <taxon>Eukaryota</taxon>
        <taxon>Viridiplantae</taxon>
        <taxon>Streptophyta</taxon>
        <taxon>Embryophyta</taxon>
        <taxon>Tracheophyta</taxon>
        <taxon>Spermatophyta</taxon>
        <taxon>Magnoliopsida</taxon>
        <taxon>Liliopsida</taxon>
        <taxon>Araceae</taxon>
        <taxon>Aroideae</taxon>
        <taxon>Colocasieae</taxon>
        <taxon>Colocasia</taxon>
    </lineage>
</organism>
<dbReference type="EMBL" id="NMUH01003214">
    <property type="protein sequence ID" value="MQM04430.1"/>
    <property type="molecule type" value="Genomic_DNA"/>
</dbReference>
<feature type="compositionally biased region" description="Basic residues" evidence="1">
    <location>
        <begin position="91"/>
        <end position="110"/>
    </location>
</feature>
<keyword evidence="3" id="KW-1185">Reference proteome</keyword>
<sequence length="287" mass="31347">GSPISIAGYPCSIPLPRTQSQNPPSRIPFPRSLSLTVAPSLAYSPSKQPRPFAHPRSLALILAPALCIVALQLRHRAFDLASSPLRATSPSRRRRRKLRASPLHKHHRPRAVACSSSLSGHRRRKLCALPLHTALQRFRLPRHLEHIKDVNLVDCVWSTSTIGCTLHTWLWVLDHKLSLSSESRTLTTAGMKGTSPAAGLKGPLTLVVVVLLLAAMCAHLAEASSQAEPSATVRRCHGRLAGSSRCIHLARKLLPAPPRLPSAEEVLPLHGEVKRLVPRRGPNPLHN</sequence>
<proteinExistence type="predicted"/>
<evidence type="ECO:0000313" key="3">
    <source>
        <dbReference type="Proteomes" id="UP000652761"/>
    </source>
</evidence>
<protein>
    <submittedName>
        <fullName evidence="2">Uncharacterized protein</fullName>
    </submittedName>
</protein>
<feature type="region of interest" description="Disordered" evidence="1">
    <location>
        <begin position="87"/>
        <end position="117"/>
    </location>
</feature>
<dbReference type="Proteomes" id="UP000652761">
    <property type="component" value="Unassembled WGS sequence"/>
</dbReference>